<evidence type="ECO:0000256" key="2">
    <source>
        <dbReference type="SAM" id="Phobius"/>
    </source>
</evidence>
<dbReference type="OrthoDB" id="10642889at2759"/>
<dbReference type="Proteomes" id="UP000219338">
    <property type="component" value="Unassembled WGS sequence"/>
</dbReference>
<protein>
    <submittedName>
        <fullName evidence="3">Uncharacterized protein</fullName>
    </submittedName>
</protein>
<keyword evidence="2" id="KW-0812">Transmembrane</keyword>
<evidence type="ECO:0000313" key="4">
    <source>
        <dbReference type="Proteomes" id="UP000219338"/>
    </source>
</evidence>
<keyword evidence="2" id="KW-0472">Membrane</keyword>
<keyword evidence="4" id="KW-1185">Reference proteome</keyword>
<name>A0A284S8N1_ARMOS</name>
<feature type="compositionally biased region" description="Polar residues" evidence="1">
    <location>
        <begin position="98"/>
        <end position="108"/>
    </location>
</feature>
<evidence type="ECO:0000256" key="1">
    <source>
        <dbReference type="SAM" id="MobiDB-lite"/>
    </source>
</evidence>
<reference evidence="4" key="1">
    <citation type="journal article" date="2017" name="Nat. Ecol. Evol.">
        <title>Genome expansion and lineage-specific genetic innovations in the forest pathogenic fungi Armillaria.</title>
        <authorList>
            <person name="Sipos G."/>
            <person name="Prasanna A.N."/>
            <person name="Walter M.C."/>
            <person name="O'Connor E."/>
            <person name="Balint B."/>
            <person name="Krizsan K."/>
            <person name="Kiss B."/>
            <person name="Hess J."/>
            <person name="Varga T."/>
            <person name="Slot J."/>
            <person name="Riley R."/>
            <person name="Boka B."/>
            <person name="Rigling D."/>
            <person name="Barry K."/>
            <person name="Lee J."/>
            <person name="Mihaltcheva S."/>
            <person name="LaButti K."/>
            <person name="Lipzen A."/>
            <person name="Waldron R."/>
            <person name="Moloney N.M."/>
            <person name="Sperisen C."/>
            <person name="Kredics L."/>
            <person name="Vagvoelgyi C."/>
            <person name="Patrignani A."/>
            <person name="Fitzpatrick D."/>
            <person name="Nagy I."/>
            <person name="Doyle S."/>
            <person name="Anderson J.B."/>
            <person name="Grigoriev I.V."/>
            <person name="Gueldener U."/>
            <person name="Muensterkoetter M."/>
            <person name="Nagy L.G."/>
        </authorList>
    </citation>
    <scope>NUCLEOTIDE SEQUENCE [LARGE SCALE GENOMIC DNA]</scope>
    <source>
        <strain evidence="4">C18/9</strain>
    </source>
</reference>
<gene>
    <name evidence="3" type="ORF">ARMOST_20927</name>
</gene>
<keyword evidence="2" id="KW-1133">Transmembrane helix</keyword>
<proteinExistence type="predicted"/>
<organism evidence="3 4">
    <name type="scientific">Armillaria ostoyae</name>
    <name type="common">Armillaria root rot fungus</name>
    <dbReference type="NCBI Taxonomy" id="47428"/>
    <lineage>
        <taxon>Eukaryota</taxon>
        <taxon>Fungi</taxon>
        <taxon>Dikarya</taxon>
        <taxon>Basidiomycota</taxon>
        <taxon>Agaricomycotina</taxon>
        <taxon>Agaricomycetes</taxon>
        <taxon>Agaricomycetidae</taxon>
        <taxon>Agaricales</taxon>
        <taxon>Marasmiineae</taxon>
        <taxon>Physalacriaceae</taxon>
        <taxon>Armillaria</taxon>
    </lineage>
</organism>
<dbReference type="AlphaFoldDB" id="A0A284S8N1"/>
<evidence type="ECO:0000313" key="3">
    <source>
        <dbReference type="EMBL" id="SJL17377.1"/>
    </source>
</evidence>
<sequence>MNPDDISISVATAVGGACLLSLLIALLVLANIERVKRFFQIQCHPVQQPPAPFPAHYVIPYVQPGPLVERVGLEPANPNTQRRMLYQQNTSDEHLPPQNATPGLSNVPRTPPPTYDPTEAEDYSRYLWARFRSPTPDLPLITIPDLPESATRALMSLDFRGNGNTKTRNEIGQLT</sequence>
<dbReference type="EMBL" id="FUEG01000043">
    <property type="protein sequence ID" value="SJL17377.1"/>
    <property type="molecule type" value="Genomic_DNA"/>
</dbReference>
<feature type="region of interest" description="Disordered" evidence="1">
    <location>
        <begin position="92"/>
        <end position="119"/>
    </location>
</feature>
<accession>A0A284S8N1</accession>
<feature type="transmembrane region" description="Helical" evidence="2">
    <location>
        <begin position="6"/>
        <end position="30"/>
    </location>
</feature>